<dbReference type="PROSITE" id="PS50174">
    <property type="entry name" value="G_PATCH"/>
    <property type="match status" value="1"/>
</dbReference>
<feature type="domain" description="G-patch" evidence="2">
    <location>
        <begin position="67"/>
        <end position="113"/>
    </location>
</feature>
<organism evidence="3 4">
    <name type="scientific">Calicophoron daubneyi</name>
    <name type="common">Rumen fluke</name>
    <name type="synonym">Paramphistomum daubneyi</name>
    <dbReference type="NCBI Taxonomy" id="300641"/>
    <lineage>
        <taxon>Eukaryota</taxon>
        <taxon>Metazoa</taxon>
        <taxon>Spiralia</taxon>
        <taxon>Lophotrochozoa</taxon>
        <taxon>Platyhelminthes</taxon>
        <taxon>Trematoda</taxon>
        <taxon>Digenea</taxon>
        <taxon>Plagiorchiida</taxon>
        <taxon>Pronocephalata</taxon>
        <taxon>Paramphistomoidea</taxon>
        <taxon>Paramphistomidae</taxon>
        <taxon>Calicophoron</taxon>
    </lineage>
</organism>
<protein>
    <recommendedName>
        <fullName evidence="2">G-patch domain-containing protein</fullName>
    </recommendedName>
</protein>
<dbReference type="InterPro" id="IPR018613">
    <property type="entry name" value="Ccdc97-like"/>
</dbReference>
<evidence type="ECO:0000313" key="4">
    <source>
        <dbReference type="Proteomes" id="UP001497525"/>
    </source>
</evidence>
<feature type="region of interest" description="Disordered" evidence="1">
    <location>
        <begin position="37"/>
        <end position="66"/>
    </location>
</feature>
<feature type="compositionally biased region" description="Basic and acidic residues" evidence="1">
    <location>
        <begin position="48"/>
        <end position="60"/>
    </location>
</feature>
<dbReference type="SMART" id="SM00443">
    <property type="entry name" value="G_patch"/>
    <property type="match status" value="1"/>
</dbReference>
<evidence type="ECO:0000313" key="3">
    <source>
        <dbReference type="EMBL" id="CAL5138052.1"/>
    </source>
</evidence>
<sequence>MTEDDDTPDYMSDVFITSSNDKPGLVTARSIQHVRAAEVSRKKGRMLSKAEEEAKRRAEGLSKQVGPSNKGFSMLLKMGYAPGKGLGKNAEGRAEPIPIEVPTERAGLGLSTARKERMAAAQEFKRRYTAIVQDQFRISMAAKFKESRLHRQLEAARNICFKLDTDEAISRPPNRLFWPLVEEVPRRREEGSHSCHKAKSRRVDFEEDEAGPVFEDPQPETLSDDDDLTSLDADKAEHPEDVLFVQSATVETNSEAEMTIHDTAAGDLCLTDTDGSGEPAACHDSGSARNSSEAMIPVTVHDGEVGDSDSLLEDPLERMLRKLAVKENVHFKHQTREEEALSCDQKMDIARDLYNRKPGVFLERYGDHLCWEEDQVNFKRFYAVDDVVAFFIDKYERQSASARAGDRPTCLARNRRLRALERLNHAENSSPLKDHFSHEAMRRRDPILWETMIGKHLDGPARRRYLDHEYYTFSGFLLNQLMAQQEKEELKEAYKNQVHDPLKSCSSDESVNSSKNSELDLESLEREFFELMKLRFLSGKDTDFDYSQIDNDETLDDDDAQLQVDEEEKYFDSD</sequence>
<evidence type="ECO:0000256" key="1">
    <source>
        <dbReference type="SAM" id="MobiDB-lite"/>
    </source>
</evidence>
<proteinExistence type="predicted"/>
<dbReference type="AlphaFoldDB" id="A0AAV2TRN0"/>
<name>A0AAV2TRN0_CALDB</name>
<feature type="compositionally biased region" description="Acidic residues" evidence="1">
    <location>
        <begin position="550"/>
        <end position="574"/>
    </location>
</feature>
<gene>
    <name evidence="3" type="ORF">CDAUBV1_LOCUS12570</name>
</gene>
<feature type="region of interest" description="Disordered" evidence="1">
    <location>
        <begin position="1"/>
        <end position="22"/>
    </location>
</feature>
<dbReference type="InterPro" id="IPR040233">
    <property type="entry name" value="CCD97-like_C"/>
</dbReference>
<dbReference type="Pfam" id="PF09747">
    <property type="entry name" value="CCD97-like_C"/>
    <property type="match status" value="2"/>
</dbReference>
<feature type="region of interest" description="Disordered" evidence="1">
    <location>
        <begin position="188"/>
        <end position="232"/>
    </location>
</feature>
<dbReference type="GO" id="GO:0003676">
    <property type="term" value="F:nucleic acid binding"/>
    <property type="evidence" value="ECO:0007669"/>
    <property type="project" value="InterPro"/>
</dbReference>
<dbReference type="Proteomes" id="UP001497525">
    <property type="component" value="Unassembled WGS sequence"/>
</dbReference>
<dbReference type="PANTHER" id="PTHR31840:SF1">
    <property type="entry name" value="COILED-COIL DOMAIN-CONTAINING PROTEIN 97"/>
    <property type="match status" value="1"/>
</dbReference>
<accession>A0AAV2TRN0</accession>
<comment type="caution">
    <text evidence="3">The sequence shown here is derived from an EMBL/GenBank/DDBJ whole genome shotgun (WGS) entry which is preliminary data.</text>
</comment>
<dbReference type="PANTHER" id="PTHR31840">
    <property type="entry name" value="COILED-COIL DOMAIN-CONTAINING PROTEIN 97"/>
    <property type="match status" value="1"/>
</dbReference>
<reference evidence="3" key="1">
    <citation type="submission" date="2024-06" db="EMBL/GenBank/DDBJ databases">
        <authorList>
            <person name="Liu X."/>
            <person name="Lenzi L."/>
            <person name="Haldenby T S."/>
            <person name="Uol C."/>
        </authorList>
    </citation>
    <scope>NUCLEOTIDE SEQUENCE</scope>
</reference>
<feature type="region of interest" description="Disordered" evidence="1">
    <location>
        <begin position="542"/>
        <end position="574"/>
    </location>
</feature>
<dbReference type="InterPro" id="IPR000467">
    <property type="entry name" value="G_patch_dom"/>
</dbReference>
<dbReference type="EMBL" id="CAXLJL010000467">
    <property type="protein sequence ID" value="CAL5138052.1"/>
    <property type="molecule type" value="Genomic_DNA"/>
</dbReference>
<evidence type="ECO:0000259" key="2">
    <source>
        <dbReference type="PROSITE" id="PS50174"/>
    </source>
</evidence>
<dbReference type="Pfam" id="PF01585">
    <property type="entry name" value="G-patch"/>
    <property type="match status" value="1"/>
</dbReference>